<dbReference type="AlphaFoldDB" id="A0A1H3PG21"/>
<dbReference type="RefSeq" id="WP_091295583.1">
    <property type="nucleotide sequence ID" value="NZ_FNON01000008.1"/>
</dbReference>
<sequence length="226" mass="24243">MREIGSFDQFSVIASLGSDELPEDLREYSKKASQRKVSRLLDRVFYAPYVAAVELHKQHGFGELDRIALYTVSGWDPSIPVPDYAFEDAPDRVEKLSHFYTHPANPTDWLRRMPNNPICNIAITTLFRGPCMHYIGDAESLSMLTSIAISTVADGSADAAIVVAFDLPEGEQHLLAHEGDSSAAAVLIGPGGQGPSAGGLVEAGKPGTSALAAMQEFIVGTRAGAR</sequence>
<accession>A0A1H3PG21</accession>
<protein>
    <recommendedName>
        <fullName evidence="3">Beta-ketoacyl synthase, N-terminal domain</fullName>
    </recommendedName>
</protein>
<dbReference type="STRING" id="589385.SAMN05421504_108198"/>
<evidence type="ECO:0008006" key="3">
    <source>
        <dbReference type="Google" id="ProtNLM"/>
    </source>
</evidence>
<dbReference type="EMBL" id="FNON01000008">
    <property type="protein sequence ID" value="SDZ00030.1"/>
    <property type="molecule type" value="Genomic_DNA"/>
</dbReference>
<gene>
    <name evidence="1" type="ORF">SAMN05421504_108198</name>
</gene>
<evidence type="ECO:0000313" key="2">
    <source>
        <dbReference type="Proteomes" id="UP000199515"/>
    </source>
</evidence>
<evidence type="ECO:0000313" key="1">
    <source>
        <dbReference type="EMBL" id="SDZ00030.1"/>
    </source>
</evidence>
<keyword evidence="2" id="KW-1185">Reference proteome</keyword>
<dbReference type="Proteomes" id="UP000199515">
    <property type="component" value="Unassembled WGS sequence"/>
</dbReference>
<proteinExistence type="predicted"/>
<reference evidence="1 2" key="1">
    <citation type="submission" date="2016-10" db="EMBL/GenBank/DDBJ databases">
        <authorList>
            <person name="de Groot N.N."/>
        </authorList>
    </citation>
    <scope>NUCLEOTIDE SEQUENCE [LARGE SCALE GENOMIC DNA]</scope>
    <source>
        <strain evidence="1 2">CPCC 202699</strain>
    </source>
</reference>
<name>A0A1H3PG21_9PSEU</name>
<organism evidence="1 2">
    <name type="scientific">Amycolatopsis xylanica</name>
    <dbReference type="NCBI Taxonomy" id="589385"/>
    <lineage>
        <taxon>Bacteria</taxon>
        <taxon>Bacillati</taxon>
        <taxon>Actinomycetota</taxon>
        <taxon>Actinomycetes</taxon>
        <taxon>Pseudonocardiales</taxon>
        <taxon>Pseudonocardiaceae</taxon>
        <taxon>Amycolatopsis</taxon>
    </lineage>
</organism>
<dbReference type="OrthoDB" id="9852760at2"/>